<reference evidence="11 12" key="1">
    <citation type="journal article" date="2016" name="Sci. Rep.">
        <title>Metabolic traits of an uncultured archaeal lineage -MSBL1- from brine pools of the Red Sea.</title>
        <authorList>
            <person name="Mwirichia R."/>
            <person name="Alam I."/>
            <person name="Rashid M."/>
            <person name="Vinu M."/>
            <person name="Ba-Alawi W."/>
            <person name="Anthony Kamau A."/>
            <person name="Kamanda Ngugi D."/>
            <person name="Goker M."/>
            <person name="Klenk H.P."/>
            <person name="Bajic V."/>
            <person name="Stingl U."/>
        </authorList>
    </citation>
    <scope>NUCLEOTIDE SEQUENCE [LARGE SCALE GENOMIC DNA]</scope>
    <source>
        <strain evidence="11">SCGC-AAA259I09</strain>
    </source>
</reference>
<keyword evidence="7" id="KW-0249">Electron transport</keyword>
<evidence type="ECO:0000256" key="1">
    <source>
        <dbReference type="ARBA" id="ARBA00001966"/>
    </source>
</evidence>
<evidence type="ECO:0000313" key="11">
    <source>
        <dbReference type="EMBL" id="KXA96909.1"/>
    </source>
</evidence>
<feature type="domain" description="4Fe-4S ferredoxin-type" evidence="10">
    <location>
        <begin position="27"/>
        <end position="56"/>
    </location>
</feature>
<dbReference type="Pfam" id="PF14697">
    <property type="entry name" value="Fer4_21"/>
    <property type="match status" value="1"/>
</dbReference>
<evidence type="ECO:0000256" key="8">
    <source>
        <dbReference type="ARBA" id="ARBA00023004"/>
    </source>
</evidence>
<name>A0A133URZ2_9EURY</name>
<dbReference type="InterPro" id="IPR011898">
    <property type="entry name" value="PorD_KorD"/>
</dbReference>
<evidence type="ECO:0000259" key="10">
    <source>
        <dbReference type="PROSITE" id="PS51379"/>
    </source>
</evidence>
<keyword evidence="12" id="KW-1185">Reference proteome</keyword>
<dbReference type="InterPro" id="IPR017896">
    <property type="entry name" value="4Fe4S_Fe-S-bd"/>
</dbReference>
<evidence type="ECO:0000313" key="12">
    <source>
        <dbReference type="Proteomes" id="UP000070463"/>
    </source>
</evidence>
<dbReference type="InterPro" id="IPR017900">
    <property type="entry name" value="4Fe4S_Fe_S_CS"/>
</dbReference>
<keyword evidence="5" id="KW-0479">Metal-binding</keyword>
<dbReference type="PROSITE" id="PS51379">
    <property type="entry name" value="4FE4S_FER_2"/>
    <property type="match status" value="2"/>
</dbReference>
<dbReference type="Gene3D" id="3.30.70.20">
    <property type="match status" value="1"/>
</dbReference>
<dbReference type="PATRIC" id="fig|1698267.3.peg.1473"/>
<dbReference type="PANTHER" id="PTHR43724">
    <property type="entry name" value="PYRUVATE SYNTHASE SUBUNIT PORD"/>
    <property type="match status" value="1"/>
</dbReference>
<gene>
    <name evidence="11" type="ORF">AKJ37_04120</name>
</gene>
<dbReference type="EMBL" id="LHXR01000053">
    <property type="protein sequence ID" value="KXA96909.1"/>
    <property type="molecule type" value="Genomic_DNA"/>
</dbReference>
<dbReference type="GO" id="GO:0051539">
    <property type="term" value="F:4 iron, 4 sulfur cluster binding"/>
    <property type="evidence" value="ECO:0007669"/>
    <property type="project" value="UniProtKB-KW"/>
</dbReference>
<evidence type="ECO:0000256" key="5">
    <source>
        <dbReference type="ARBA" id="ARBA00022723"/>
    </source>
</evidence>
<comment type="subunit">
    <text evidence="2">Heterotetramer of one alpha, one beta, one delta and one gamma chain.</text>
</comment>
<keyword evidence="4" id="KW-0004">4Fe-4S</keyword>
<dbReference type="SUPFAM" id="SSF54862">
    <property type="entry name" value="4Fe-4S ferredoxins"/>
    <property type="match status" value="1"/>
</dbReference>
<keyword evidence="6" id="KW-0677">Repeat</keyword>
<dbReference type="Proteomes" id="UP000070463">
    <property type="component" value="Unassembled WGS sequence"/>
</dbReference>
<evidence type="ECO:0000256" key="4">
    <source>
        <dbReference type="ARBA" id="ARBA00022485"/>
    </source>
</evidence>
<comment type="caution">
    <text evidence="11">The sequence shown here is derived from an EMBL/GenBank/DDBJ whole genome shotgun (WGS) entry which is preliminary data.</text>
</comment>
<comment type="cofactor">
    <cofactor evidence="1">
        <name>[4Fe-4S] cluster</name>
        <dbReference type="ChEBI" id="CHEBI:49883"/>
    </cofactor>
</comment>
<evidence type="ECO:0000256" key="9">
    <source>
        <dbReference type="ARBA" id="ARBA00023014"/>
    </source>
</evidence>
<accession>A0A133URZ2</accession>
<dbReference type="AlphaFoldDB" id="A0A133URZ2"/>
<protein>
    <submittedName>
        <fullName evidence="11">Ferredoxin</fullName>
    </submittedName>
</protein>
<evidence type="ECO:0000256" key="6">
    <source>
        <dbReference type="ARBA" id="ARBA00022737"/>
    </source>
</evidence>
<dbReference type="GO" id="GO:0046872">
    <property type="term" value="F:metal ion binding"/>
    <property type="evidence" value="ECO:0007669"/>
    <property type="project" value="UniProtKB-KW"/>
</dbReference>
<sequence length="88" mass="10039">MKSQKNTYILSKPKKASRGKTGLWRFSRPVISKDECTQCLLCWIYCPENAVDRDEEGNPTIDYEYCKGCGICANECPADAIRIEEEKV</sequence>
<feature type="domain" description="4Fe-4S ferredoxin-type" evidence="10">
    <location>
        <begin position="57"/>
        <end position="86"/>
    </location>
</feature>
<evidence type="ECO:0000256" key="3">
    <source>
        <dbReference type="ARBA" id="ARBA00022448"/>
    </source>
</evidence>
<evidence type="ECO:0000256" key="2">
    <source>
        <dbReference type="ARBA" id="ARBA00011595"/>
    </source>
</evidence>
<keyword evidence="3" id="KW-0813">Transport</keyword>
<proteinExistence type="predicted"/>
<organism evidence="11 12">
    <name type="scientific">candidate division MSBL1 archaeon SCGC-AAA259I09</name>
    <dbReference type="NCBI Taxonomy" id="1698267"/>
    <lineage>
        <taxon>Archaea</taxon>
        <taxon>Methanobacteriati</taxon>
        <taxon>Methanobacteriota</taxon>
        <taxon>candidate division MSBL1</taxon>
    </lineage>
</organism>
<dbReference type="PROSITE" id="PS00198">
    <property type="entry name" value="4FE4S_FER_1"/>
    <property type="match status" value="1"/>
</dbReference>
<keyword evidence="8" id="KW-0408">Iron</keyword>
<dbReference type="NCBIfam" id="TIGR02179">
    <property type="entry name" value="PorD_KorD"/>
    <property type="match status" value="1"/>
</dbReference>
<keyword evidence="9" id="KW-0411">Iron-sulfur</keyword>
<evidence type="ECO:0000256" key="7">
    <source>
        <dbReference type="ARBA" id="ARBA00022982"/>
    </source>
</evidence>
<dbReference type="PANTHER" id="PTHR43724:SF1">
    <property type="entry name" value="PYRUVATE SYNTHASE SUBUNIT PORD"/>
    <property type="match status" value="1"/>
</dbReference>
<dbReference type="GO" id="GO:0016625">
    <property type="term" value="F:oxidoreductase activity, acting on the aldehyde or oxo group of donors, iron-sulfur protein as acceptor"/>
    <property type="evidence" value="ECO:0007669"/>
    <property type="project" value="InterPro"/>
</dbReference>